<dbReference type="PANTHER" id="PTHR34982:SF1">
    <property type="entry name" value="FLAGELLAR ASSEMBLY PROTEIN FLIH"/>
    <property type="match status" value="1"/>
</dbReference>
<proteinExistence type="inferred from homology"/>
<dbReference type="GO" id="GO:0015031">
    <property type="term" value="P:protein transport"/>
    <property type="evidence" value="ECO:0007669"/>
    <property type="project" value="UniProtKB-KW"/>
</dbReference>
<dbReference type="Proteomes" id="UP000321275">
    <property type="component" value="Unassembled WGS sequence"/>
</dbReference>
<keyword evidence="6" id="KW-0963">Cytoplasm</keyword>
<sequence length="242" mass="26813">MSESRRLDAQDDSWRRWQMEELGSDAAGPGPAERERRRREAQRQASRRRDEELARLREQVRQAAREEGYRAGLASGQEEGHAQGLAEGRAAAEAELQRRLEEALTPLQSLAASFREALDGLDDQVAEELVALALATGRQLAGEALEARPEQVVALVRELLHVEPPLNGGTRLWLHPDDLALVTPVLGEELTALGWKLQPDDALSRGGCRVTSASGELDATWERRWEAITERLRHRAAAPTGD</sequence>
<evidence type="ECO:0000256" key="1">
    <source>
        <dbReference type="ARBA" id="ARBA00003041"/>
    </source>
</evidence>
<evidence type="ECO:0000313" key="13">
    <source>
        <dbReference type="Proteomes" id="UP000321275"/>
    </source>
</evidence>
<dbReference type="OrthoDB" id="6415116at2"/>
<keyword evidence="7" id="KW-1005">Bacterial flagellum biogenesis</keyword>
<evidence type="ECO:0000256" key="5">
    <source>
        <dbReference type="ARBA" id="ARBA00022448"/>
    </source>
</evidence>
<comment type="caution">
    <text evidence="12">The sequence shown here is derived from an EMBL/GenBank/DDBJ whole genome shotgun (WGS) entry which is preliminary data.</text>
</comment>
<dbReference type="PRINTS" id="PR01003">
    <property type="entry name" value="FLGFLIH"/>
</dbReference>
<dbReference type="InterPro" id="IPR000563">
    <property type="entry name" value="Flag_FliH"/>
</dbReference>
<dbReference type="GO" id="GO:0005829">
    <property type="term" value="C:cytosol"/>
    <property type="evidence" value="ECO:0007669"/>
    <property type="project" value="TreeGrafter"/>
</dbReference>
<feature type="compositionally biased region" description="Basic and acidic residues" evidence="10">
    <location>
        <begin position="1"/>
        <end position="19"/>
    </location>
</feature>
<comment type="similarity">
    <text evidence="3">Belongs to the FliH family.</text>
</comment>
<dbReference type="InterPro" id="IPR018035">
    <property type="entry name" value="Flagellar_FliH/T3SS_HrpE"/>
</dbReference>
<gene>
    <name evidence="12" type="primary">fliH</name>
    <name evidence="12" type="ORF">HPA02_22970</name>
</gene>
<accession>A0A510X9E5</accession>
<dbReference type="InterPro" id="IPR051472">
    <property type="entry name" value="T3SS_Stator/FliH"/>
</dbReference>
<dbReference type="NCBIfam" id="NF004270">
    <property type="entry name" value="PRK05687.2-1"/>
    <property type="match status" value="1"/>
</dbReference>
<evidence type="ECO:0000256" key="6">
    <source>
        <dbReference type="ARBA" id="ARBA00022490"/>
    </source>
</evidence>
<feature type="domain" description="Flagellar assembly protein FliH/Type III secretion system HrpE" evidence="11">
    <location>
        <begin position="102"/>
        <end position="227"/>
    </location>
</feature>
<evidence type="ECO:0000256" key="4">
    <source>
        <dbReference type="ARBA" id="ARBA00016507"/>
    </source>
</evidence>
<evidence type="ECO:0000256" key="3">
    <source>
        <dbReference type="ARBA" id="ARBA00006602"/>
    </source>
</evidence>
<dbReference type="SUPFAM" id="SSF160527">
    <property type="entry name" value="V-type ATPase subunit E-like"/>
    <property type="match status" value="1"/>
</dbReference>
<evidence type="ECO:0000256" key="9">
    <source>
        <dbReference type="ARBA" id="ARBA00023225"/>
    </source>
</evidence>
<dbReference type="RefSeq" id="WP_146803353.1">
    <property type="nucleotide sequence ID" value="NZ_BJUK01000025.1"/>
</dbReference>
<keyword evidence="12" id="KW-0969">Cilium</keyword>
<keyword evidence="9" id="KW-1006">Bacterial flagellum protein export</keyword>
<evidence type="ECO:0000259" key="11">
    <source>
        <dbReference type="Pfam" id="PF02108"/>
    </source>
</evidence>
<evidence type="ECO:0000256" key="8">
    <source>
        <dbReference type="ARBA" id="ARBA00022927"/>
    </source>
</evidence>
<evidence type="ECO:0000313" key="12">
    <source>
        <dbReference type="EMBL" id="GEK48014.1"/>
    </source>
</evidence>
<evidence type="ECO:0000256" key="2">
    <source>
        <dbReference type="ARBA" id="ARBA00004496"/>
    </source>
</evidence>
<reference evidence="12 13" key="1">
    <citation type="submission" date="2019-07" db="EMBL/GenBank/DDBJ databases">
        <title>Whole genome shotgun sequence of Halomonas pacifica NBRC 102220.</title>
        <authorList>
            <person name="Hosoyama A."/>
            <person name="Uohara A."/>
            <person name="Ohji S."/>
            <person name="Ichikawa N."/>
        </authorList>
    </citation>
    <scope>NUCLEOTIDE SEQUENCE [LARGE SCALE GENOMIC DNA]</scope>
    <source>
        <strain evidence="12 13">NBRC 102220</strain>
    </source>
</reference>
<dbReference type="GO" id="GO:0044781">
    <property type="term" value="P:bacterial-type flagellum organization"/>
    <property type="evidence" value="ECO:0007669"/>
    <property type="project" value="UniProtKB-KW"/>
</dbReference>
<keyword evidence="12" id="KW-0282">Flagellum</keyword>
<keyword evidence="8" id="KW-0653">Protein transport</keyword>
<comment type="subcellular location">
    <subcellularLocation>
        <location evidence="2">Cytoplasm</location>
    </subcellularLocation>
</comment>
<protein>
    <recommendedName>
        <fullName evidence="4">Flagellar assembly protein FliH</fullName>
    </recommendedName>
</protein>
<name>A0A510X9E5_9GAMM</name>
<organism evidence="12 13">
    <name type="scientific">Bisbaumannia pacifica</name>
    <dbReference type="NCBI Taxonomy" id="77098"/>
    <lineage>
        <taxon>Bacteria</taxon>
        <taxon>Pseudomonadati</taxon>
        <taxon>Pseudomonadota</taxon>
        <taxon>Gammaproteobacteria</taxon>
        <taxon>Oceanospirillales</taxon>
        <taxon>Halomonadaceae</taxon>
        <taxon>Bisbaumannia</taxon>
    </lineage>
</organism>
<dbReference type="GO" id="GO:0009288">
    <property type="term" value="C:bacterial-type flagellum"/>
    <property type="evidence" value="ECO:0007669"/>
    <property type="project" value="InterPro"/>
</dbReference>
<comment type="function">
    <text evidence="1">Needed for flagellar regrowth and assembly.</text>
</comment>
<evidence type="ECO:0000256" key="10">
    <source>
        <dbReference type="SAM" id="MobiDB-lite"/>
    </source>
</evidence>
<dbReference type="GO" id="GO:0071973">
    <property type="term" value="P:bacterial-type flagellum-dependent cell motility"/>
    <property type="evidence" value="ECO:0007669"/>
    <property type="project" value="InterPro"/>
</dbReference>
<dbReference type="AlphaFoldDB" id="A0A510X9E5"/>
<feature type="region of interest" description="Disordered" evidence="10">
    <location>
        <begin position="1"/>
        <end position="54"/>
    </location>
</feature>
<keyword evidence="13" id="KW-1185">Reference proteome</keyword>
<dbReference type="Pfam" id="PF02108">
    <property type="entry name" value="FliH"/>
    <property type="match status" value="1"/>
</dbReference>
<keyword evidence="12" id="KW-0966">Cell projection</keyword>
<dbReference type="PANTHER" id="PTHR34982">
    <property type="entry name" value="YOP PROTEINS TRANSLOCATION PROTEIN L"/>
    <property type="match status" value="1"/>
</dbReference>
<keyword evidence="5" id="KW-0813">Transport</keyword>
<evidence type="ECO:0000256" key="7">
    <source>
        <dbReference type="ARBA" id="ARBA00022795"/>
    </source>
</evidence>
<dbReference type="EMBL" id="BJUK01000025">
    <property type="protein sequence ID" value="GEK48014.1"/>
    <property type="molecule type" value="Genomic_DNA"/>
</dbReference>
<dbReference type="GO" id="GO:0003774">
    <property type="term" value="F:cytoskeletal motor activity"/>
    <property type="evidence" value="ECO:0007669"/>
    <property type="project" value="InterPro"/>
</dbReference>